<feature type="signal peptide" evidence="1">
    <location>
        <begin position="1"/>
        <end position="18"/>
    </location>
</feature>
<dbReference type="OrthoDB" id="426718at2759"/>
<dbReference type="InterPro" id="IPR029058">
    <property type="entry name" value="AB_hydrolase_fold"/>
</dbReference>
<sequence length="409" mass="45314">MLACQILLVAFIPSLALRRDIDKEGDQELHAHGAHRACSPAETIAYNHVAIPRPQELADWKEALSTAGPLASPIGEGDGLIIDLAMRMAMLPYGRMVEGVSFTSFSTYASKGDDTPSMGELLVRGKAEHKKTRGAKATWNKDDSPYAAVYIIRLSDGGVGLVFSFKGSTNLKDWARNLDFLGTHFEGSNNSHVKVHRGFQAHANSIWTSLKDAVTDLAVHRLLIDTWNIQDAYANEFTDYVTHGTWSWCICVGHSLGGAMADIFAENIVTRYKGRNRGPVYAVTIDAPIPGNKAFNLDMAQNILPHGGLRIENPGDPVPWTGYGGITLRKRQVHGMQWRLPKPSAKFSLYDTHTLFPIEAQSESGNKTCRLYTFQDYDPDTDPQDTWLQNYHKMAWVYGAETASFVRAD</sequence>
<dbReference type="EMBL" id="CAJNDS010000105">
    <property type="protein sequence ID" value="CAE6958390.1"/>
    <property type="molecule type" value="Genomic_DNA"/>
</dbReference>
<dbReference type="CDD" id="cd00519">
    <property type="entry name" value="Lipase_3"/>
    <property type="match status" value="1"/>
</dbReference>
<name>A0A812HQB7_9DINO</name>
<dbReference type="GO" id="GO:0006629">
    <property type="term" value="P:lipid metabolic process"/>
    <property type="evidence" value="ECO:0007669"/>
    <property type="project" value="InterPro"/>
</dbReference>
<keyword evidence="1" id="KW-0732">Signal</keyword>
<accession>A0A812HQB7</accession>
<dbReference type="PANTHER" id="PTHR45856">
    <property type="entry name" value="ALPHA/BETA-HYDROLASES SUPERFAMILY PROTEIN"/>
    <property type="match status" value="1"/>
</dbReference>
<dbReference type="AlphaFoldDB" id="A0A812HQB7"/>
<dbReference type="SUPFAM" id="SSF53474">
    <property type="entry name" value="alpha/beta-Hydrolases"/>
    <property type="match status" value="1"/>
</dbReference>
<dbReference type="InterPro" id="IPR002921">
    <property type="entry name" value="Fungal_lipase-type"/>
</dbReference>
<keyword evidence="4" id="KW-1185">Reference proteome</keyword>
<feature type="chain" id="PRO_5032269531" description="Fungal lipase-type domain-containing protein" evidence="1">
    <location>
        <begin position="19"/>
        <end position="409"/>
    </location>
</feature>
<comment type="caution">
    <text evidence="3">The sequence shown here is derived from an EMBL/GenBank/DDBJ whole genome shotgun (WGS) entry which is preliminary data.</text>
</comment>
<evidence type="ECO:0000259" key="2">
    <source>
        <dbReference type="Pfam" id="PF01764"/>
    </source>
</evidence>
<dbReference type="Gene3D" id="3.40.50.1820">
    <property type="entry name" value="alpha/beta hydrolase"/>
    <property type="match status" value="1"/>
</dbReference>
<dbReference type="InterPro" id="IPR051218">
    <property type="entry name" value="Sec_MonoDiacylglyc_Lipase"/>
</dbReference>
<feature type="domain" description="Fungal lipase-type" evidence="2">
    <location>
        <begin position="162"/>
        <end position="319"/>
    </location>
</feature>
<proteinExistence type="predicted"/>
<dbReference type="Proteomes" id="UP000604046">
    <property type="component" value="Unassembled WGS sequence"/>
</dbReference>
<reference evidence="3" key="1">
    <citation type="submission" date="2021-02" db="EMBL/GenBank/DDBJ databases">
        <authorList>
            <person name="Dougan E. K."/>
            <person name="Rhodes N."/>
            <person name="Thang M."/>
            <person name="Chan C."/>
        </authorList>
    </citation>
    <scope>NUCLEOTIDE SEQUENCE</scope>
</reference>
<evidence type="ECO:0000313" key="3">
    <source>
        <dbReference type="EMBL" id="CAE6958390.1"/>
    </source>
</evidence>
<evidence type="ECO:0000256" key="1">
    <source>
        <dbReference type="SAM" id="SignalP"/>
    </source>
</evidence>
<evidence type="ECO:0000313" key="4">
    <source>
        <dbReference type="Proteomes" id="UP000604046"/>
    </source>
</evidence>
<organism evidence="3 4">
    <name type="scientific">Symbiodinium natans</name>
    <dbReference type="NCBI Taxonomy" id="878477"/>
    <lineage>
        <taxon>Eukaryota</taxon>
        <taxon>Sar</taxon>
        <taxon>Alveolata</taxon>
        <taxon>Dinophyceae</taxon>
        <taxon>Suessiales</taxon>
        <taxon>Symbiodiniaceae</taxon>
        <taxon>Symbiodinium</taxon>
    </lineage>
</organism>
<dbReference type="Pfam" id="PF01764">
    <property type="entry name" value="Lipase_3"/>
    <property type="match status" value="1"/>
</dbReference>
<gene>
    <name evidence="3" type="ORF">SNAT2548_LOCUS1845</name>
</gene>
<dbReference type="PANTHER" id="PTHR45856:SF25">
    <property type="entry name" value="FUNGAL LIPASE-LIKE DOMAIN-CONTAINING PROTEIN"/>
    <property type="match status" value="1"/>
</dbReference>
<protein>
    <recommendedName>
        <fullName evidence="2">Fungal lipase-type domain-containing protein</fullName>
    </recommendedName>
</protein>